<comment type="similarity">
    <text evidence="1">Belongs to the TBP family.</text>
</comment>
<dbReference type="GO" id="GO:0003677">
    <property type="term" value="F:DNA binding"/>
    <property type="evidence" value="ECO:0007669"/>
    <property type="project" value="UniProtKB-KW"/>
</dbReference>
<dbReference type="GO" id="GO:0003743">
    <property type="term" value="F:translation initiation factor activity"/>
    <property type="evidence" value="ECO:0007669"/>
    <property type="project" value="UniProtKB-KW"/>
</dbReference>
<dbReference type="InterPro" id="IPR012295">
    <property type="entry name" value="TBP_dom_sf"/>
</dbReference>
<keyword evidence="6" id="KW-1185">Reference proteome</keyword>
<evidence type="ECO:0000256" key="2">
    <source>
        <dbReference type="ARBA" id="ARBA00023125"/>
    </source>
</evidence>
<evidence type="ECO:0000256" key="1">
    <source>
        <dbReference type="ARBA" id="ARBA00005560"/>
    </source>
</evidence>
<reference evidence="5 6" key="1">
    <citation type="journal article" date="2013" name="PLoS ONE">
        <title>Predicting the Proteins of Angomonas deanei, Strigomonas culicis and Their Respective Endosymbionts Reveals New Aspects of the Trypanosomatidae Family.</title>
        <authorList>
            <person name="Motta M.C."/>
            <person name="Martins A.C."/>
            <person name="de Souza S.S."/>
            <person name="Catta-Preta C.M."/>
            <person name="Silva R."/>
            <person name="Klein C.C."/>
            <person name="de Almeida L.G."/>
            <person name="de Lima Cunha O."/>
            <person name="Ciapina L.P."/>
            <person name="Brocchi M."/>
            <person name="Colabardini A.C."/>
            <person name="de Araujo Lima B."/>
            <person name="Machado C.R."/>
            <person name="de Almeida Soares C.M."/>
            <person name="Probst C.M."/>
            <person name="de Menezes C.B."/>
            <person name="Thompson C.E."/>
            <person name="Bartholomeu D.C."/>
            <person name="Gradia D.F."/>
            <person name="Pavoni D.P."/>
            <person name="Grisard E.C."/>
            <person name="Fantinatti-Garboggini F."/>
            <person name="Marchini F.K."/>
            <person name="Rodrigues-Luiz G.F."/>
            <person name="Wagner G."/>
            <person name="Goldman G.H."/>
            <person name="Fietto J.L."/>
            <person name="Elias M.C."/>
            <person name="Goldman M.H."/>
            <person name="Sagot M.F."/>
            <person name="Pereira M."/>
            <person name="Stoco P.H."/>
            <person name="de Mendonca-Neto R.P."/>
            <person name="Teixeira S.M."/>
            <person name="Maciel T.E."/>
            <person name="de Oliveira Mendes T.A."/>
            <person name="Urmenyi T.P."/>
            <person name="de Souza W."/>
            <person name="Schenkman S."/>
            <person name="de Vasconcelos A.T."/>
        </authorList>
    </citation>
    <scope>NUCLEOTIDE SEQUENCE [LARGE SCALE GENOMIC DNA]</scope>
</reference>
<evidence type="ECO:0000313" key="6">
    <source>
        <dbReference type="Proteomes" id="UP000015354"/>
    </source>
</evidence>
<keyword evidence="5" id="KW-0396">Initiation factor</keyword>
<dbReference type="Proteomes" id="UP000015354">
    <property type="component" value="Unassembled WGS sequence"/>
</dbReference>
<dbReference type="AlphaFoldDB" id="S9U1T9"/>
<feature type="compositionally biased region" description="Basic and acidic residues" evidence="4">
    <location>
        <begin position="37"/>
        <end position="47"/>
    </location>
</feature>
<dbReference type="Gene3D" id="3.30.310.10">
    <property type="entry name" value="TATA-Binding Protein"/>
    <property type="match status" value="2"/>
</dbReference>
<protein>
    <submittedName>
        <fullName evidence="5">Transcription initiation factor TFIID TATA-box-binding protein</fullName>
    </submittedName>
</protein>
<dbReference type="GO" id="GO:0006352">
    <property type="term" value="P:DNA-templated transcription initiation"/>
    <property type="evidence" value="ECO:0007669"/>
    <property type="project" value="InterPro"/>
</dbReference>
<sequence>MDNFDFDDAEHFFDDQEEVGDSDALHDSHAPAPTGHLDSRKRDRAALGDDDQDFAMGPDDDNNNDLLDLHDSALQHHHQEVPLQPADDAAALVPPPIEDLTVYLPNVPNPKAFPVVVAVIAQAEISEGVDLRLLSCAARNVEYLPHHRIPAATMRLNEPNAVAQIRSSGTIHIVGAASISESRCAAELTVRILRRALHLRIDSFRFRVRSIMARFNLCSPVRLDDLAHHTLDPAESPGVSSVFCSFEPERHMGCIVRLESAASQNRWRVSSTVYVTGKVNMIGARSMEELQFAFDALVPIVSKYLGKAT</sequence>
<comment type="caution">
    <text evidence="5">The sequence shown here is derived from an EMBL/GenBank/DDBJ whole genome shotgun (WGS) entry which is preliminary data.</text>
</comment>
<gene>
    <name evidence="5" type="ORF">STCU_07045</name>
</gene>
<evidence type="ECO:0000313" key="5">
    <source>
        <dbReference type="EMBL" id="EPY24707.1"/>
    </source>
</evidence>
<organism evidence="5 6">
    <name type="scientific">Strigomonas culicis</name>
    <dbReference type="NCBI Taxonomy" id="28005"/>
    <lineage>
        <taxon>Eukaryota</taxon>
        <taxon>Discoba</taxon>
        <taxon>Euglenozoa</taxon>
        <taxon>Kinetoplastea</taxon>
        <taxon>Metakinetoplastina</taxon>
        <taxon>Trypanosomatida</taxon>
        <taxon>Trypanosomatidae</taxon>
        <taxon>Strigomonadinae</taxon>
        <taxon>Strigomonas</taxon>
    </lineage>
</organism>
<evidence type="ECO:0000256" key="3">
    <source>
        <dbReference type="ARBA" id="ARBA00023163"/>
    </source>
</evidence>
<dbReference type="EMBL" id="ATMH01007045">
    <property type="protein sequence ID" value="EPY24707.1"/>
    <property type="molecule type" value="Genomic_DNA"/>
</dbReference>
<feature type="region of interest" description="Disordered" evidence="4">
    <location>
        <begin position="1"/>
        <end position="66"/>
    </location>
</feature>
<dbReference type="OrthoDB" id="2127950at2759"/>
<accession>S9U1T9</accession>
<dbReference type="InterPro" id="IPR000814">
    <property type="entry name" value="TBP"/>
</dbReference>
<keyword evidence="3" id="KW-0804">Transcription</keyword>
<name>S9U1T9_9TRYP</name>
<dbReference type="Pfam" id="PF00352">
    <property type="entry name" value="TBP"/>
    <property type="match status" value="2"/>
</dbReference>
<keyword evidence="5" id="KW-0648">Protein biosynthesis</keyword>
<dbReference type="PANTHER" id="PTHR10126">
    <property type="entry name" value="TATA-BOX BINDING PROTEIN"/>
    <property type="match status" value="1"/>
</dbReference>
<keyword evidence="2" id="KW-0238">DNA-binding</keyword>
<evidence type="ECO:0000256" key="4">
    <source>
        <dbReference type="SAM" id="MobiDB-lite"/>
    </source>
</evidence>
<dbReference type="SUPFAM" id="SSF55945">
    <property type="entry name" value="TATA-box binding protein-like"/>
    <property type="match status" value="2"/>
</dbReference>
<feature type="compositionally biased region" description="Acidic residues" evidence="4">
    <location>
        <begin position="48"/>
        <end position="63"/>
    </location>
</feature>
<proteinExistence type="inferred from homology"/>